<dbReference type="PANTHER" id="PTHR34389:SF2">
    <property type="entry name" value="L-RHAMNOSE MUTAROTASE"/>
    <property type="match status" value="1"/>
</dbReference>
<proteinExistence type="inferred from homology"/>
<dbReference type="Gene3D" id="3.30.70.100">
    <property type="match status" value="1"/>
</dbReference>
<gene>
    <name evidence="6" type="ORF">M132T_09300</name>
</gene>
<evidence type="ECO:0000313" key="6">
    <source>
        <dbReference type="EMBL" id="GEQ35422.1"/>
    </source>
</evidence>
<sequence>MIKKAIRMKVYPDKHEEYKKRHDELWPELKKELKQHGCLSYTIWLDEETNFLFGYLEIEDESKWEKLPATEINKKWWDYMKDIMETNEDHSPTTSNLKNVFDLN</sequence>
<keyword evidence="1" id="KW-0963">Cytoplasm</keyword>
<organism evidence="6 7">
    <name type="scientific">Marinilactibacillus psychrotolerans</name>
    <dbReference type="NCBI Taxonomy" id="191770"/>
    <lineage>
        <taxon>Bacteria</taxon>
        <taxon>Bacillati</taxon>
        <taxon>Bacillota</taxon>
        <taxon>Bacilli</taxon>
        <taxon>Lactobacillales</taxon>
        <taxon>Carnobacteriaceae</taxon>
        <taxon>Marinilactibacillus</taxon>
    </lineage>
</organism>
<evidence type="ECO:0000256" key="5">
    <source>
        <dbReference type="NCBIfam" id="TIGR02625"/>
    </source>
</evidence>
<dbReference type="SUPFAM" id="SSF54909">
    <property type="entry name" value="Dimeric alpha+beta barrel"/>
    <property type="match status" value="1"/>
</dbReference>
<dbReference type="NCBIfam" id="TIGR02625">
    <property type="entry name" value="YiiL_rotase"/>
    <property type="match status" value="1"/>
</dbReference>
<dbReference type="InterPro" id="IPR008000">
    <property type="entry name" value="Rham/fucose_mutarotase"/>
</dbReference>
<dbReference type="GeneID" id="96911488"/>
<keyword evidence="4" id="KW-0684">Rhamnose metabolism</keyword>
<dbReference type="GO" id="GO:0019301">
    <property type="term" value="P:rhamnose catabolic process"/>
    <property type="evidence" value="ECO:0007669"/>
    <property type="project" value="UniProtKB-UniRule"/>
</dbReference>
<protein>
    <recommendedName>
        <fullName evidence="5">L-rhamnose mutarotase</fullName>
        <ecNumber evidence="5">5.1.3.32</ecNumber>
    </recommendedName>
</protein>
<evidence type="ECO:0000256" key="4">
    <source>
        <dbReference type="ARBA" id="ARBA00023308"/>
    </source>
</evidence>
<dbReference type="EC" id="5.1.3.32" evidence="5"/>
<dbReference type="Proteomes" id="UP000887127">
    <property type="component" value="Unassembled WGS sequence"/>
</dbReference>
<evidence type="ECO:0000313" key="7">
    <source>
        <dbReference type="Proteomes" id="UP000887127"/>
    </source>
</evidence>
<comment type="caution">
    <text evidence="6">The sequence shown here is derived from an EMBL/GenBank/DDBJ whole genome shotgun (WGS) entry which is preliminary data.</text>
</comment>
<dbReference type="PANTHER" id="PTHR34389">
    <property type="entry name" value="L-RHAMNOSE MUTAROTASE"/>
    <property type="match status" value="1"/>
</dbReference>
<dbReference type="AlphaFoldDB" id="A0AAV3WQC2"/>
<name>A0AAV3WQC2_9LACT</name>
<evidence type="ECO:0000256" key="1">
    <source>
        <dbReference type="ARBA" id="ARBA00022490"/>
    </source>
</evidence>
<evidence type="ECO:0000256" key="2">
    <source>
        <dbReference type="ARBA" id="ARBA00023235"/>
    </source>
</evidence>
<dbReference type="RefSeq" id="WP_091762122.1">
    <property type="nucleotide sequence ID" value="NZ_BJVX01000009.1"/>
</dbReference>
<dbReference type="GO" id="GO:0062192">
    <property type="term" value="F:L-rhamnose mutarotase activity"/>
    <property type="evidence" value="ECO:0007669"/>
    <property type="project" value="UniProtKB-UniRule"/>
</dbReference>
<dbReference type="Pfam" id="PF05336">
    <property type="entry name" value="rhaM"/>
    <property type="match status" value="1"/>
</dbReference>
<keyword evidence="3" id="KW-0119">Carbohydrate metabolism</keyword>
<accession>A0AAV3WQC2</accession>
<keyword evidence="2" id="KW-0413">Isomerase</keyword>
<evidence type="ECO:0000256" key="3">
    <source>
        <dbReference type="ARBA" id="ARBA00023277"/>
    </source>
</evidence>
<dbReference type="HAMAP" id="MF_01663">
    <property type="entry name" value="L_rham_rotase"/>
    <property type="match status" value="1"/>
</dbReference>
<dbReference type="InterPro" id="IPR013448">
    <property type="entry name" value="L-rhamnose_mutarotase"/>
</dbReference>
<reference evidence="6" key="1">
    <citation type="submission" date="2019-08" db="EMBL/GenBank/DDBJ databases">
        <title>Marinilactibacillus psychrotolerans M13-2T whole genome sequencing project.</title>
        <authorList>
            <person name="Ishikawa M."/>
            <person name="Suzuki T."/>
            <person name="Matsutani M."/>
        </authorList>
    </citation>
    <scope>NUCLEOTIDE SEQUENCE</scope>
    <source>
        <strain evidence="6">M13-2T</strain>
    </source>
</reference>
<dbReference type="EMBL" id="BKBI01000006">
    <property type="protein sequence ID" value="GEQ35422.1"/>
    <property type="molecule type" value="Genomic_DNA"/>
</dbReference>
<dbReference type="GO" id="GO:0005737">
    <property type="term" value="C:cytoplasm"/>
    <property type="evidence" value="ECO:0007669"/>
    <property type="project" value="InterPro"/>
</dbReference>
<dbReference type="InterPro" id="IPR011008">
    <property type="entry name" value="Dimeric_a/b-barrel"/>
</dbReference>